<dbReference type="SUPFAM" id="SSF50405">
    <property type="entry name" value="Actin-crosslinking proteins"/>
    <property type="match status" value="1"/>
</dbReference>
<dbReference type="EMBL" id="JBEYXV010000001">
    <property type="protein sequence ID" value="MEU6819345.1"/>
    <property type="molecule type" value="Genomic_DNA"/>
</dbReference>
<comment type="caution">
    <text evidence="2">The sequence shown here is derived from an EMBL/GenBank/DDBJ whole genome shotgun (WGS) entry which is preliminary data.</text>
</comment>
<dbReference type="Gene3D" id="3.60.10.10">
    <property type="entry name" value="Endonuclease/exonuclease/phosphatase"/>
    <property type="match status" value="1"/>
</dbReference>
<dbReference type="SUPFAM" id="SSF56219">
    <property type="entry name" value="DNase I-like"/>
    <property type="match status" value="1"/>
</dbReference>
<dbReference type="Proteomes" id="UP001551176">
    <property type="component" value="Unassembled WGS sequence"/>
</dbReference>
<dbReference type="InterPro" id="IPR008999">
    <property type="entry name" value="Actin-crosslinking"/>
</dbReference>
<name>A0ABV3BEC3_9ACTN</name>
<dbReference type="Gene3D" id="2.80.10.50">
    <property type="match status" value="2"/>
</dbReference>
<protein>
    <submittedName>
        <fullName evidence="2">Endonuclease/exonuclease/phosphatase family protein</fullName>
    </submittedName>
</protein>
<keyword evidence="2" id="KW-0255">Endonuclease</keyword>
<proteinExistence type="predicted"/>
<keyword evidence="3" id="KW-1185">Reference proteome</keyword>
<accession>A0ABV3BEC3</accession>
<evidence type="ECO:0000259" key="1">
    <source>
        <dbReference type="Pfam" id="PF03372"/>
    </source>
</evidence>
<organism evidence="2 3">
    <name type="scientific">Streptomyces atriruber</name>
    <dbReference type="NCBI Taxonomy" id="545121"/>
    <lineage>
        <taxon>Bacteria</taxon>
        <taxon>Bacillati</taxon>
        <taxon>Actinomycetota</taxon>
        <taxon>Actinomycetes</taxon>
        <taxon>Kitasatosporales</taxon>
        <taxon>Streptomycetaceae</taxon>
        <taxon>Streptomyces</taxon>
    </lineage>
</organism>
<dbReference type="CDD" id="cd00257">
    <property type="entry name" value="beta-trefoil_FSCN-like"/>
    <property type="match status" value="1"/>
</dbReference>
<dbReference type="InterPro" id="IPR005135">
    <property type="entry name" value="Endo/exonuclease/phosphatase"/>
</dbReference>
<keyword evidence="2" id="KW-0378">Hydrolase</keyword>
<feature type="domain" description="Endonuclease/exonuclease/phosphatase" evidence="1">
    <location>
        <begin position="194"/>
        <end position="460"/>
    </location>
</feature>
<sequence>MLVFAPASSAADTGAIAKSAGQKWTLRSAANGKYVSSEIKDGGNQWAKLRARSDAPGAWERFTLHTDDKGATVSLRYEASGYFASAEIKDGDTHSGMLRARGAKTGKWERFSLIPADKGTYALKSQANGLYVSAEVNASGGDSGLLRARSKTIGSWERFALDRAAVTGTGNTEVGKALPPLAPAGAPRRTTRVMSWNVCGDNNNGCGNYHTGKDDLTADLRSRLAKHSARPGGGLPDVIFFQELCEKHAKPIEQLLESMEPKRGWDVRFAPINYNVDGTGGVKAQKQCADAGGYDRGSYGVAVAVPDENTWYQAYDLKSPAQSTDKNGNKYKVEQRTAICATVPSHASMYCSAHFSTGGKNWDDPGRTYQSQQAAQLIAAADQRGYRPVFGGDLNVTPPARGFNVLKPVYDRYQECDENPPFAPNDGRNTMDGAKIDYIFGPGNSTSSCSVEDYVGRSDHYSIHSVITLPAY</sequence>
<evidence type="ECO:0000313" key="3">
    <source>
        <dbReference type="Proteomes" id="UP001551176"/>
    </source>
</evidence>
<reference evidence="2 3" key="1">
    <citation type="submission" date="2024-06" db="EMBL/GenBank/DDBJ databases">
        <title>The Natural Products Discovery Center: Release of the First 8490 Sequenced Strains for Exploring Actinobacteria Biosynthetic Diversity.</title>
        <authorList>
            <person name="Kalkreuter E."/>
            <person name="Kautsar S.A."/>
            <person name="Yang D."/>
            <person name="Bader C.D."/>
            <person name="Teijaro C.N."/>
            <person name="Fluegel L."/>
            <person name="Davis C.M."/>
            <person name="Simpson J.R."/>
            <person name="Lauterbach L."/>
            <person name="Steele A.D."/>
            <person name="Gui C."/>
            <person name="Meng S."/>
            <person name="Li G."/>
            <person name="Viehrig K."/>
            <person name="Ye F."/>
            <person name="Su P."/>
            <person name="Kiefer A.F."/>
            <person name="Nichols A."/>
            <person name="Cepeda A.J."/>
            <person name="Yan W."/>
            <person name="Fan B."/>
            <person name="Jiang Y."/>
            <person name="Adhikari A."/>
            <person name="Zheng C.-J."/>
            <person name="Schuster L."/>
            <person name="Cowan T.M."/>
            <person name="Smanski M.J."/>
            <person name="Chevrette M.G."/>
            <person name="De Carvalho L.P.S."/>
            <person name="Shen B."/>
        </authorList>
    </citation>
    <scope>NUCLEOTIDE SEQUENCE [LARGE SCALE GENOMIC DNA]</scope>
    <source>
        <strain evidence="2 3">NPDC046838</strain>
    </source>
</reference>
<dbReference type="Pfam" id="PF03372">
    <property type="entry name" value="Exo_endo_phos"/>
    <property type="match status" value="1"/>
</dbReference>
<keyword evidence="2" id="KW-0540">Nuclease</keyword>
<evidence type="ECO:0000313" key="2">
    <source>
        <dbReference type="EMBL" id="MEU6819345.1"/>
    </source>
</evidence>
<dbReference type="RefSeq" id="WP_359343487.1">
    <property type="nucleotide sequence ID" value="NZ_JBEYXV010000001.1"/>
</dbReference>
<gene>
    <name evidence="2" type="ORF">ABZ921_01850</name>
</gene>
<dbReference type="GO" id="GO:0004519">
    <property type="term" value="F:endonuclease activity"/>
    <property type="evidence" value="ECO:0007669"/>
    <property type="project" value="UniProtKB-KW"/>
</dbReference>
<dbReference type="InterPro" id="IPR036691">
    <property type="entry name" value="Endo/exonu/phosph_ase_sf"/>
</dbReference>